<comment type="caution">
    <text evidence="1">The sequence shown here is derived from an EMBL/GenBank/DDBJ whole genome shotgun (WGS) entry which is preliminary data.</text>
</comment>
<keyword evidence="2" id="KW-1185">Reference proteome</keyword>
<gene>
    <name evidence="1" type="ORF">KKC1_29900</name>
</gene>
<dbReference type="Proteomes" id="UP000197032">
    <property type="component" value="Unassembled WGS sequence"/>
</dbReference>
<evidence type="ECO:0000313" key="1">
    <source>
        <dbReference type="EMBL" id="GAW93865.1"/>
    </source>
</evidence>
<dbReference type="AlphaFoldDB" id="A0A1Z5HX27"/>
<organism evidence="1 2">
    <name type="scientific">Calderihabitans maritimus</name>
    <dbReference type="NCBI Taxonomy" id="1246530"/>
    <lineage>
        <taxon>Bacteria</taxon>
        <taxon>Bacillati</taxon>
        <taxon>Bacillota</taxon>
        <taxon>Clostridia</taxon>
        <taxon>Neomoorellales</taxon>
        <taxon>Calderihabitantaceae</taxon>
        <taxon>Calderihabitans</taxon>
    </lineage>
</organism>
<feature type="non-terminal residue" evidence="1">
    <location>
        <position position="49"/>
    </location>
</feature>
<reference evidence="2" key="1">
    <citation type="journal article" date="2017" name="Appl. Environ. Microbiol.">
        <title>Genomic analysis of Calderihabitans maritimus KKC1, a thermophilic hydrogenogenic carboxydotrophic bacterium isolated from marine sediment.</title>
        <authorList>
            <person name="Omae K."/>
            <person name="Yoneda Y."/>
            <person name="Fukuyama Y."/>
            <person name="Yoshida T."/>
            <person name="Sako Y."/>
        </authorList>
    </citation>
    <scope>NUCLEOTIDE SEQUENCE [LARGE SCALE GENOMIC DNA]</scope>
    <source>
        <strain evidence="2">KKC1</strain>
    </source>
</reference>
<sequence>MHPEASSHVSLDGKPDPWPHHGMFHLAFYLEMALRQMLSSVAPEADYTR</sequence>
<evidence type="ECO:0000313" key="2">
    <source>
        <dbReference type="Proteomes" id="UP000197032"/>
    </source>
</evidence>
<protein>
    <submittedName>
        <fullName evidence="1">Uncharacterized protein</fullName>
    </submittedName>
</protein>
<proteinExistence type="predicted"/>
<dbReference type="EMBL" id="BDGJ01000173">
    <property type="protein sequence ID" value="GAW93865.1"/>
    <property type="molecule type" value="Genomic_DNA"/>
</dbReference>
<name>A0A1Z5HX27_9FIRM</name>
<accession>A0A1Z5HX27</accession>